<evidence type="ECO:0000313" key="3">
    <source>
        <dbReference type="Proteomes" id="UP000186323"/>
    </source>
</evidence>
<feature type="region of interest" description="Disordered" evidence="1">
    <location>
        <begin position="47"/>
        <end position="76"/>
    </location>
</feature>
<name>A0A1K1LHH4_9BACT</name>
<organism evidence="2 3">
    <name type="scientific">Desulfovibrio piger</name>
    <dbReference type="NCBI Taxonomy" id="901"/>
    <lineage>
        <taxon>Bacteria</taxon>
        <taxon>Pseudomonadati</taxon>
        <taxon>Thermodesulfobacteriota</taxon>
        <taxon>Desulfovibrionia</taxon>
        <taxon>Desulfovibrionales</taxon>
        <taxon>Desulfovibrionaceae</taxon>
        <taxon>Desulfovibrio</taxon>
    </lineage>
</organism>
<keyword evidence="3" id="KW-1185">Reference proteome</keyword>
<evidence type="ECO:0000313" key="2">
    <source>
        <dbReference type="EMBL" id="SFV74165.1"/>
    </source>
</evidence>
<proteinExistence type="predicted"/>
<dbReference type="Proteomes" id="UP000186323">
    <property type="component" value="Chromosome I"/>
</dbReference>
<accession>A0A1K1LHH4</accession>
<feature type="compositionally biased region" description="Basic and acidic residues" evidence="1">
    <location>
        <begin position="1"/>
        <end position="14"/>
    </location>
</feature>
<evidence type="ECO:0000256" key="1">
    <source>
        <dbReference type="SAM" id="MobiDB-lite"/>
    </source>
</evidence>
<dbReference type="KEGG" id="dpg:DESPIGER_2343"/>
<reference evidence="3" key="1">
    <citation type="submission" date="2016-10" db="EMBL/GenBank/DDBJ databases">
        <authorList>
            <person name="Wegmann U."/>
        </authorList>
    </citation>
    <scope>NUCLEOTIDE SEQUENCE [LARGE SCALE GENOMIC DNA]</scope>
</reference>
<protein>
    <submittedName>
        <fullName evidence="2">Uncharacterized protein</fullName>
    </submittedName>
</protein>
<gene>
    <name evidence="2" type="ORF">DESPIGER_2343</name>
</gene>
<sequence length="76" mass="8004">MRDAIGRASVRSECRAPAGDTVRHPRGPRHAMSVLLPGGRDICRGPSRPCPYHLSSLDRTQQGPGPGDMSSCGPGP</sequence>
<dbReference type="EMBL" id="LT630450">
    <property type="protein sequence ID" value="SFV74165.1"/>
    <property type="molecule type" value="Genomic_DNA"/>
</dbReference>
<dbReference type="AlphaFoldDB" id="A0A1K1LHH4"/>
<feature type="region of interest" description="Disordered" evidence="1">
    <location>
        <begin position="1"/>
        <end position="29"/>
    </location>
</feature>